<organism evidence="1 2">
    <name type="scientific">Thalictrum thalictroides</name>
    <name type="common">Rue-anemone</name>
    <name type="synonym">Anemone thalictroides</name>
    <dbReference type="NCBI Taxonomy" id="46969"/>
    <lineage>
        <taxon>Eukaryota</taxon>
        <taxon>Viridiplantae</taxon>
        <taxon>Streptophyta</taxon>
        <taxon>Embryophyta</taxon>
        <taxon>Tracheophyta</taxon>
        <taxon>Spermatophyta</taxon>
        <taxon>Magnoliopsida</taxon>
        <taxon>Ranunculales</taxon>
        <taxon>Ranunculaceae</taxon>
        <taxon>Thalictroideae</taxon>
        <taxon>Thalictrum</taxon>
    </lineage>
</organism>
<reference evidence="1 2" key="1">
    <citation type="submission" date="2020-06" db="EMBL/GenBank/DDBJ databases">
        <title>Transcriptomic and genomic resources for Thalictrum thalictroides and T. hernandezii: Facilitating candidate gene discovery in an emerging model plant lineage.</title>
        <authorList>
            <person name="Arias T."/>
            <person name="Riano-Pachon D.M."/>
            <person name="Di Stilio V.S."/>
        </authorList>
    </citation>
    <scope>NUCLEOTIDE SEQUENCE [LARGE SCALE GENOMIC DNA]</scope>
    <source>
        <strain evidence="2">cv. WT478/WT964</strain>
        <tissue evidence="1">Leaves</tissue>
    </source>
</reference>
<sequence length="91" mass="10075">MGGIGNNIGAWLSWVSPVGDKELVGTYVFLLCATNNDYPSSALQRPTKVRKCLILVVAMDMDDGNGKNVLSLPRWEWNGWYRKIGVGCSNR</sequence>
<protein>
    <submittedName>
        <fullName evidence="1">Uncharacterized protein</fullName>
    </submittedName>
</protein>
<dbReference type="AlphaFoldDB" id="A0A7J6WYD8"/>
<dbReference type="EMBL" id="JABWDY010009357">
    <property type="protein sequence ID" value="KAF5201490.1"/>
    <property type="molecule type" value="Genomic_DNA"/>
</dbReference>
<dbReference type="Proteomes" id="UP000554482">
    <property type="component" value="Unassembled WGS sequence"/>
</dbReference>
<evidence type="ECO:0000313" key="1">
    <source>
        <dbReference type="EMBL" id="KAF5201490.1"/>
    </source>
</evidence>
<comment type="caution">
    <text evidence="1">The sequence shown here is derived from an EMBL/GenBank/DDBJ whole genome shotgun (WGS) entry which is preliminary data.</text>
</comment>
<accession>A0A7J6WYD8</accession>
<proteinExistence type="predicted"/>
<gene>
    <name evidence="1" type="ORF">FRX31_008923</name>
</gene>
<evidence type="ECO:0000313" key="2">
    <source>
        <dbReference type="Proteomes" id="UP000554482"/>
    </source>
</evidence>
<keyword evidence="2" id="KW-1185">Reference proteome</keyword>
<name>A0A7J6WYD8_THATH</name>